<proteinExistence type="inferred from homology"/>
<feature type="compositionally biased region" description="Basic and acidic residues" evidence="4">
    <location>
        <begin position="37"/>
        <end position="63"/>
    </location>
</feature>
<protein>
    <submittedName>
        <fullName evidence="5">Gas vesicle protein GvpL/GvpF</fullName>
    </submittedName>
</protein>
<dbReference type="PANTHER" id="PTHR36852:SF1">
    <property type="entry name" value="PROTEIN GVPL 2"/>
    <property type="match status" value="1"/>
</dbReference>
<evidence type="ECO:0000256" key="3">
    <source>
        <dbReference type="ARBA" id="ARBA00035643"/>
    </source>
</evidence>
<dbReference type="GO" id="GO:0031411">
    <property type="term" value="C:gas vesicle"/>
    <property type="evidence" value="ECO:0007669"/>
    <property type="project" value="UniProtKB-SubCell"/>
</dbReference>
<comment type="caution">
    <text evidence="5">The sequence shown here is derived from an EMBL/GenBank/DDBJ whole genome shotgun (WGS) entry which is preliminary data.</text>
</comment>
<evidence type="ECO:0000256" key="2">
    <source>
        <dbReference type="ARBA" id="ARBA00035108"/>
    </source>
</evidence>
<dbReference type="EMBL" id="REFR01000009">
    <property type="protein sequence ID" value="RMB12375.1"/>
    <property type="molecule type" value="Genomic_DNA"/>
</dbReference>
<feature type="compositionally biased region" description="Low complexity" evidence="4">
    <location>
        <begin position="1"/>
        <end position="19"/>
    </location>
</feature>
<dbReference type="InterPro" id="IPR009430">
    <property type="entry name" value="GvpL/GvpF"/>
</dbReference>
<keyword evidence="6" id="KW-1185">Reference proteome</keyword>
<dbReference type="PANTHER" id="PTHR36852">
    <property type="entry name" value="PROTEIN GVPL 2"/>
    <property type="match status" value="1"/>
</dbReference>
<comment type="subcellular location">
    <subcellularLocation>
        <location evidence="2">Gas vesicle</location>
    </subcellularLocation>
</comment>
<sequence length="453" mass="46339">MSGPLKNPLSKPLNNPLSPGGTGTHTRKRGAGGKAGAEPDKTDTDRTVHDRTVQGKTGGDRGSAKKQPVKRKRGGKGGGKRVTPSRKAAGPSGKKPAAEMRGAVRGTTHAGAAQAPHPGKRRSSGAGASVGDGAVSGEDTLVYVYGVVRTDTDRAGAAPGVDMLNGPDILTGDCQGGDGQRGDGQIVGGGRVRLIAGDGLGAVVSGVPAAVFGAGALPDRLKDSDWARARVLDHHRVLMAVTERMAVAGAALLPFKFCSLFSGDAAVLRALDARRADLQAALATLDGAREWGVKLFADRAVLTRHTLATAPHLAALGKRVRAASPGTAFFLKRKLDEMARETADKAAGAHAGAIHRAVAEAARDAAIQPVQPPDLHGRGEEMILNAAYLVTRQAEGAFHGAVAALARRYGQAGLHFDIIGPLPPYSFATIDAKPDVSPNAGPNTGPNTGEGSV</sequence>
<name>A0A3M0CTS5_9PROT</name>
<evidence type="ECO:0000313" key="5">
    <source>
        <dbReference type="EMBL" id="RMB12375.1"/>
    </source>
</evidence>
<dbReference type="Proteomes" id="UP000271227">
    <property type="component" value="Unassembled WGS sequence"/>
</dbReference>
<dbReference type="GO" id="GO:0031412">
    <property type="term" value="P:gas vesicle organization"/>
    <property type="evidence" value="ECO:0007669"/>
    <property type="project" value="InterPro"/>
</dbReference>
<feature type="compositionally biased region" description="Polar residues" evidence="4">
    <location>
        <begin position="440"/>
        <end position="453"/>
    </location>
</feature>
<dbReference type="InParanoid" id="A0A3M0CTS5"/>
<reference evidence="5 6" key="1">
    <citation type="submission" date="2018-10" db="EMBL/GenBank/DDBJ databases">
        <title>Genomic Encyclopedia of Archaeal and Bacterial Type Strains, Phase II (KMG-II): from individual species to whole genera.</title>
        <authorList>
            <person name="Goeker M."/>
        </authorList>
    </citation>
    <scope>NUCLEOTIDE SEQUENCE [LARGE SCALE GENOMIC DNA]</scope>
    <source>
        <strain evidence="5 6">DSM 25217</strain>
    </source>
</reference>
<organism evidence="5 6">
    <name type="scientific">Eilatimonas milleporae</name>
    <dbReference type="NCBI Taxonomy" id="911205"/>
    <lineage>
        <taxon>Bacteria</taxon>
        <taxon>Pseudomonadati</taxon>
        <taxon>Pseudomonadota</taxon>
        <taxon>Alphaproteobacteria</taxon>
        <taxon>Kordiimonadales</taxon>
        <taxon>Kordiimonadaceae</taxon>
        <taxon>Eilatimonas</taxon>
    </lineage>
</organism>
<gene>
    <name evidence="5" type="ORF">BXY39_0871</name>
</gene>
<dbReference type="AlphaFoldDB" id="A0A3M0CTS5"/>
<accession>A0A3M0CTS5</accession>
<feature type="compositionally biased region" description="Basic residues" evidence="4">
    <location>
        <begin position="67"/>
        <end position="79"/>
    </location>
</feature>
<dbReference type="OrthoDB" id="3867411at2"/>
<evidence type="ECO:0000256" key="1">
    <source>
        <dbReference type="ARBA" id="ARBA00022987"/>
    </source>
</evidence>
<dbReference type="RefSeq" id="WP_121937551.1">
    <property type="nucleotide sequence ID" value="NZ_REFR01000009.1"/>
</dbReference>
<feature type="region of interest" description="Disordered" evidence="4">
    <location>
        <begin position="1"/>
        <end position="132"/>
    </location>
</feature>
<keyword evidence="1" id="KW-0304">Gas vesicle</keyword>
<dbReference type="Pfam" id="PF06386">
    <property type="entry name" value="GvpL_GvpF"/>
    <property type="match status" value="1"/>
</dbReference>
<comment type="similarity">
    <text evidence="3">Belongs to the gas vesicle GvpF/GvpL family.</text>
</comment>
<evidence type="ECO:0000256" key="4">
    <source>
        <dbReference type="SAM" id="MobiDB-lite"/>
    </source>
</evidence>
<feature type="region of interest" description="Disordered" evidence="4">
    <location>
        <begin position="433"/>
        <end position="453"/>
    </location>
</feature>
<evidence type="ECO:0000313" key="6">
    <source>
        <dbReference type="Proteomes" id="UP000271227"/>
    </source>
</evidence>